<dbReference type="SMART" id="SM00382">
    <property type="entry name" value="AAA"/>
    <property type="match status" value="1"/>
</dbReference>
<organism evidence="3 4">
    <name type="scientific">Bifidobacterium lemurum</name>
    <dbReference type="NCBI Taxonomy" id="1603886"/>
    <lineage>
        <taxon>Bacteria</taxon>
        <taxon>Bacillati</taxon>
        <taxon>Actinomycetota</taxon>
        <taxon>Actinomycetes</taxon>
        <taxon>Bifidobacteriales</taxon>
        <taxon>Bifidobacteriaceae</taxon>
        <taxon>Bifidobacterium</taxon>
    </lineage>
</organism>
<dbReference type="EMBL" id="MWWX01000010">
    <property type="protein sequence ID" value="OZG61268.1"/>
    <property type="molecule type" value="Genomic_DNA"/>
</dbReference>
<feature type="region of interest" description="Disordered" evidence="1">
    <location>
        <begin position="1"/>
        <end position="43"/>
    </location>
</feature>
<protein>
    <submittedName>
        <fullName evidence="3">ATPase AAA</fullName>
    </submittedName>
</protein>
<dbReference type="PANTHER" id="PTHR42759:SF1">
    <property type="entry name" value="MAGNESIUM-CHELATASE SUBUNIT CHLD"/>
    <property type="match status" value="1"/>
</dbReference>
<dbReference type="Pfam" id="PF17863">
    <property type="entry name" value="AAA_lid_2"/>
    <property type="match status" value="1"/>
</dbReference>
<dbReference type="Gene3D" id="1.10.8.80">
    <property type="entry name" value="Magnesium chelatase subunit I, C-Terminal domain"/>
    <property type="match status" value="1"/>
</dbReference>
<dbReference type="Proteomes" id="UP000216352">
    <property type="component" value="Unassembled WGS sequence"/>
</dbReference>
<dbReference type="Pfam" id="PF07726">
    <property type="entry name" value="AAA_3"/>
    <property type="match status" value="1"/>
</dbReference>
<dbReference type="GO" id="GO:0005524">
    <property type="term" value="F:ATP binding"/>
    <property type="evidence" value="ECO:0007669"/>
    <property type="project" value="InterPro"/>
</dbReference>
<accession>A0A261FQA0</accession>
<proteinExistence type="predicted"/>
<feature type="compositionally biased region" description="Polar residues" evidence="1">
    <location>
        <begin position="1"/>
        <end position="10"/>
    </location>
</feature>
<dbReference type="RefSeq" id="WP_072723614.1">
    <property type="nucleotide sequence ID" value="NZ_BDIS01000001.1"/>
</dbReference>
<name>A0A261FQA0_9BIFI</name>
<dbReference type="AlphaFoldDB" id="A0A261FQA0"/>
<dbReference type="InterPro" id="IPR011703">
    <property type="entry name" value="ATPase_AAA-3"/>
</dbReference>
<dbReference type="InterPro" id="IPR003593">
    <property type="entry name" value="AAA+_ATPase"/>
</dbReference>
<dbReference type="SUPFAM" id="SSF52540">
    <property type="entry name" value="P-loop containing nucleoside triphosphate hydrolases"/>
    <property type="match status" value="1"/>
</dbReference>
<dbReference type="CDD" id="cd00009">
    <property type="entry name" value="AAA"/>
    <property type="match status" value="1"/>
</dbReference>
<dbReference type="STRING" id="1603886.GCA_001895165_00200"/>
<dbReference type="InterPro" id="IPR041628">
    <property type="entry name" value="ChlI/MoxR_AAA_lid"/>
</dbReference>
<dbReference type="InterPro" id="IPR050764">
    <property type="entry name" value="CbbQ/NirQ/NorQ/GpvN"/>
</dbReference>
<reference evidence="3 4" key="1">
    <citation type="journal article" date="2017" name="BMC Genomics">
        <title>Comparative genomic and phylogenomic analyses of the Bifidobacteriaceae family.</title>
        <authorList>
            <person name="Lugli G.A."/>
            <person name="Milani C."/>
            <person name="Turroni F."/>
            <person name="Duranti S."/>
            <person name="Mancabelli L."/>
            <person name="Mangifesta M."/>
            <person name="Ferrario C."/>
            <person name="Modesto M."/>
            <person name="Mattarelli P."/>
            <person name="Jiri K."/>
            <person name="van Sinderen D."/>
            <person name="Ventura M."/>
        </authorList>
    </citation>
    <scope>NUCLEOTIDE SEQUENCE [LARGE SCALE GENOMIC DNA]</scope>
    <source>
        <strain evidence="3 4">DSM 28807</strain>
    </source>
</reference>
<comment type="caution">
    <text evidence="3">The sequence shown here is derived from an EMBL/GenBank/DDBJ whole genome shotgun (WGS) entry which is preliminary data.</text>
</comment>
<evidence type="ECO:0000313" key="4">
    <source>
        <dbReference type="Proteomes" id="UP000216352"/>
    </source>
</evidence>
<evidence type="ECO:0000259" key="2">
    <source>
        <dbReference type="SMART" id="SM00382"/>
    </source>
</evidence>
<evidence type="ECO:0000313" key="3">
    <source>
        <dbReference type="EMBL" id="OZG61268.1"/>
    </source>
</evidence>
<dbReference type="InterPro" id="IPR027417">
    <property type="entry name" value="P-loop_NTPase"/>
</dbReference>
<evidence type="ECO:0000256" key="1">
    <source>
        <dbReference type="SAM" id="MobiDB-lite"/>
    </source>
</evidence>
<sequence>MTGSQNTFLSDETVLVDATRPSDKTRPPGDPFQGTPPEAVSGMPENMPGIVTAPPPQIAWFRQCFSALVENVSAVVLGQTMPITQCVTALLAGGHALIEGDPGTGKTQMARSVAYSIAASFKRIQFTPDLLPSDVLGVTFYDQRHAEFTFRQGPVFASIVLADEINRASAKTQSALLEVMEERKVTVDGTSYEVPQPFMVIATQNPNEQAGTYPLPEAQLDRFLMRIAITHPDHATSVAALRQIDVIDRARTIRPVCATDDILRMRQIAAMVHIDEAIREYIVRLVEATRHDERIAGGASMRAILALARCARISAAAEGRAYVVPSDVCDLARAVLAHRLRLTTQAAYEGVGAEELITRILENVPIPQVDEGPVNRPAHRRKGGS</sequence>
<dbReference type="Gene3D" id="3.40.50.300">
    <property type="entry name" value="P-loop containing nucleotide triphosphate hydrolases"/>
    <property type="match status" value="1"/>
</dbReference>
<feature type="domain" description="AAA+ ATPase" evidence="2">
    <location>
        <begin position="92"/>
        <end position="233"/>
    </location>
</feature>
<keyword evidence="4" id="KW-1185">Reference proteome</keyword>
<dbReference type="PIRSF" id="PIRSF002849">
    <property type="entry name" value="AAA_ATPase_chaperone_MoxR_prd"/>
    <property type="match status" value="1"/>
</dbReference>
<dbReference type="PANTHER" id="PTHR42759">
    <property type="entry name" value="MOXR FAMILY PROTEIN"/>
    <property type="match status" value="1"/>
</dbReference>
<dbReference type="GO" id="GO:0016887">
    <property type="term" value="F:ATP hydrolysis activity"/>
    <property type="evidence" value="ECO:0007669"/>
    <property type="project" value="InterPro"/>
</dbReference>
<gene>
    <name evidence="3" type="ORF">BLEM_1480</name>
</gene>